<protein>
    <submittedName>
        <fullName evidence="1">Uncharacterized protein</fullName>
    </submittedName>
</protein>
<organism evidence="1">
    <name type="scientific">Arundo donax</name>
    <name type="common">Giant reed</name>
    <name type="synonym">Donax arundinaceus</name>
    <dbReference type="NCBI Taxonomy" id="35708"/>
    <lineage>
        <taxon>Eukaryota</taxon>
        <taxon>Viridiplantae</taxon>
        <taxon>Streptophyta</taxon>
        <taxon>Embryophyta</taxon>
        <taxon>Tracheophyta</taxon>
        <taxon>Spermatophyta</taxon>
        <taxon>Magnoliopsida</taxon>
        <taxon>Liliopsida</taxon>
        <taxon>Poales</taxon>
        <taxon>Poaceae</taxon>
        <taxon>PACMAD clade</taxon>
        <taxon>Arundinoideae</taxon>
        <taxon>Arundineae</taxon>
        <taxon>Arundo</taxon>
    </lineage>
</organism>
<name>A0A0A9F8G9_ARUDO</name>
<dbReference type="EMBL" id="GBRH01191445">
    <property type="protein sequence ID" value="JAE06451.1"/>
    <property type="molecule type" value="Transcribed_RNA"/>
</dbReference>
<sequence length="37" mass="4172">MDEVGIDSGYLSLMTCASTFLFKKKRTYSTSKISFSK</sequence>
<reference evidence="1" key="1">
    <citation type="submission" date="2014-09" db="EMBL/GenBank/DDBJ databases">
        <authorList>
            <person name="Magalhaes I.L.F."/>
            <person name="Oliveira U."/>
            <person name="Santos F.R."/>
            <person name="Vidigal T.H.D.A."/>
            <person name="Brescovit A.D."/>
            <person name="Santos A.J."/>
        </authorList>
    </citation>
    <scope>NUCLEOTIDE SEQUENCE</scope>
    <source>
        <tissue evidence="1">Shoot tissue taken approximately 20 cm above the soil surface</tissue>
    </source>
</reference>
<proteinExistence type="predicted"/>
<dbReference type="AlphaFoldDB" id="A0A0A9F8G9"/>
<reference evidence="1" key="2">
    <citation type="journal article" date="2015" name="Data Brief">
        <title>Shoot transcriptome of the giant reed, Arundo donax.</title>
        <authorList>
            <person name="Barrero R.A."/>
            <person name="Guerrero F.D."/>
            <person name="Moolhuijzen P."/>
            <person name="Goolsby J.A."/>
            <person name="Tidwell J."/>
            <person name="Bellgard S.E."/>
            <person name="Bellgard M.I."/>
        </authorList>
    </citation>
    <scope>NUCLEOTIDE SEQUENCE</scope>
    <source>
        <tissue evidence="1">Shoot tissue taken approximately 20 cm above the soil surface</tissue>
    </source>
</reference>
<evidence type="ECO:0000313" key="1">
    <source>
        <dbReference type="EMBL" id="JAE06451.1"/>
    </source>
</evidence>
<accession>A0A0A9F8G9</accession>